<protein>
    <submittedName>
        <fullName evidence="1">Uncharacterized protein</fullName>
    </submittedName>
</protein>
<keyword evidence="2" id="KW-1185">Reference proteome</keyword>
<reference evidence="2" key="1">
    <citation type="submission" date="2016-06" db="EMBL/GenBank/DDBJ databases">
        <title>Parallel loss of symbiosis genes in relatives of nitrogen-fixing non-legume Parasponia.</title>
        <authorList>
            <person name="Van Velzen R."/>
            <person name="Holmer R."/>
            <person name="Bu F."/>
            <person name="Rutten L."/>
            <person name="Van Zeijl A."/>
            <person name="Liu W."/>
            <person name="Santuari L."/>
            <person name="Cao Q."/>
            <person name="Sharma T."/>
            <person name="Shen D."/>
            <person name="Roswanjaya Y."/>
            <person name="Wardhani T."/>
            <person name="Kalhor M.S."/>
            <person name="Jansen J."/>
            <person name="Van den Hoogen J."/>
            <person name="Gungor B."/>
            <person name="Hartog M."/>
            <person name="Hontelez J."/>
            <person name="Verver J."/>
            <person name="Yang W.-C."/>
            <person name="Schijlen E."/>
            <person name="Repin R."/>
            <person name="Schilthuizen M."/>
            <person name="Schranz E."/>
            <person name="Heidstra R."/>
            <person name="Miyata K."/>
            <person name="Fedorova E."/>
            <person name="Kohlen W."/>
            <person name="Bisseling T."/>
            <person name="Smit S."/>
            <person name="Geurts R."/>
        </authorList>
    </citation>
    <scope>NUCLEOTIDE SEQUENCE [LARGE SCALE GENOMIC DNA]</scope>
    <source>
        <strain evidence="2">cv. RG33-2</strain>
    </source>
</reference>
<proteinExistence type="predicted"/>
<dbReference type="InParanoid" id="A0A2P5F1V4"/>
<accession>A0A2P5F1V4</accession>
<organism evidence="1 2">
    <name type="scientific">Trema orientale</name>
    <name type="common">Charcoal tree</name>
    <name type="synonym">Celtis orientalis</name>
    <dbReference type="NCBI Taxonomy" id="63057"/>
    <lineage>
        <taxon>Eukaryota</taxon>
        <taxon>Viridiplantae</taxon>
        <taxon>Streptophyta</taxon>
        <taxon>Embryophyta</taxon>
        <taxon>Tracheophyta</taxon>
        <taxon>Spermatophyta</taxon>
        <taxon>Magnoliopsida</taxon>
        <taxon>eudicotyledons</taxon>
        <taxon>Gunneridae</taxon>
        <taxon>Pentapetalae</taxon>
        <taxon>rosids</taxon>
        <taxon>fabids</taxon>
        <taxon>Rosales</taxon>
        <taxon>Cannabaceae</taxon>
        <taxon>Trema</taxon>
    </lineage>
</organism>
<evidence type="ECO:0000313" key="1">
    <source>
        <dbReference type="EMBL" id="PON91774.1"/>
    </source>
</evidence>
<sequence length="24" mass="2605">MEAIARLCKGVARPLFPGTIQADF</sequence>
<dbReference type="AlphaFoldDB" id="A0A2P5F1V4"/>
<evidence type="ECO:0000313" key="2">
    <source>
        <dbReference type="Proteomes" id="UP000237000"/>
    </source>
</evidence>
<comment type="caution">
    <text evidence="1">The sequence shown here is derived from an EMBL/GenBank/DDBJ whole genome shotgun (WGS) entry which is preliminary data.</text>
</comment>
<gene>
    <name evidence="1" type="ORF">TorRG33x02_123720</name>
</gene>
<dbReference type="Proteomes" id="UP000237000">
    <property type="component" value="Unassembled WGS sequence"/>
</dbReference>
<name>A0A2P5F1V4_TREOI</name>
<dbReference type="EMBL" id="JXTC01000071">
    <property type="protein sequence ID" value="PON91774.1"/>
    <property type="molecule type" value="Genomic_DNA"/>
</dbReference>